<evidence type="ECO:0000313" key="8">
    <source>
        <dbReference type="Proteomes" id="UP001150925"/>
    </source>
</evidence>
<accession>A0A9W8ARW5</accession>
<dbReference type="EMBL" id="JANBPY010000286">
    <property type="protein sequence ID" value="KAJ1967758.1"/>
    <property type="molecule type" value="Genomic_DNA"/>
</dbReference>
<feature type="domain" description="Nucleotidyl transferase" evidence="5">
    <location>
        <begin position="4"/>
        <end position="209"/>
    </location>
</feature>
<dbReference type="OrthoDB" id="285674at2759"/>
<proteinExistence type="inferred from homology"/>
<organism evidence="7 8">
    <name type="scientific">Dispira parvispora</name>
    <dbReference type="NCBI Taxonomy" id="1520584"/>
    <lineage>
        <taxon>Eukaryota</taxon>
        <taxon>Fungi</taxon>
        <taxon>Fungi incertae sedis</taxon>
        <taxon>Zoopagomycota</taxon>
        <taxon>Kickxellomycotina</taxon>
        <taxon>Dimargaritomycetes</taxon>
        <taxon>Dimargaritales</taxon>
        <taxon>Dimargaritaceae</taxon>
        <taxon>Dispira</taxon>
    </lineage>
</organism>
<keyword evidence="8" id="KW-1185">Reference proteome</keyword>
<gene>
    <name evidence="7" type="ORF">IWQ62_001656</name>
</gene>
<dbReference type="InterPro" id="IPR029044">
    <property type="entry name" value="Nucleotide-diphossugar_trans"/>
</dbReference>
<dbReference type="InterPro" id="IPR018357">
    <property type="entry name" value="Hexapep_transf_CS"/>
</dbReference>
<dbReference type="GO" id="GO:0004475">
    <property type="term" value="F:mannose-1-phosphate guanylyltransferase (GTP) activity"/>
    <property type="evidence" value="ECO:0007669"/>
    <property type="project" value="UniProtKB-EC"/>
</dbReference>
<dbReference type="SUPFAM" id="SSF53448">
    <property type="entry name" value="Nucleotide-diphospho-sugar transferases"/>
    <property type="match status" value="1"/>
</dbReference>
<comment type="catalytic activity">
    <reaction evidence="4">
        <text>alpha-D-mannose 1-phosphate + GTP + H(+) = GDP-alpha-D-mannose + diphosphate</text>
        <dbReference type="Rhea" id="RHEA:15229"/>
        <dbReference type="ChEBI" id="CHEBI:15378"/>
        <dbReference type="ChEBI" id="CHEBI:33019"/>
        <dbReference type="ChEBI" id="CHEBI:37565"/>
        <dbReference type="ChEBI" id="CHEBI:57527"/>
        <dbReference type="ChEBI" id="CHEBI:58409"/>
        <dbReference type="EC" id="2.7.7.13"/>
    </reaction>
</comment>
<dbReference type="InterPro" id="IPR056729">
    <property type="entry name" value="GMPPB_C"/>
</dbReference>
<dbReference type="InterPro" id="IPR050486">
    <property type="entry name" value="Mannose-1P_guanyltransferase"/>
</dbReference>
<evidence type="ECO:0000256" key="2">
    <source>
        <dbReference type="ARBA" id="ARBA00007274"/>
    </source>
</evidence>
<dbReference type="InterPro" id="IPR005835">
    <property type="entry name" value="NTP_transferase_dom"/>
</dbReference>
<dbReference type="Pfam" id="PF00483">
    <property type="entry name" value="NTP_transferase"/>
    <property type="match status" value="1"/>
</dbReference>
<dbReference type="Proteomes" id="UP001150925">
    <property type="component" value="Unassembled WGS sequence"/>
</dbReference>
<evidence type="ECO:0000256" key="3">
    <source>
        <dbReference type="ARBA" id="ARBA00012387"/>
    </source>
</evidence>
<reference evidence="7" key="1">
    <citation type="submission" date="2022-07" db="EMBL/GenBank/DDBJ databases">
        <title>Phylogenomic reconstructions and comparative analyses of Kickxellomycotina fungi.</title>
        <authorList>
            <person name="Reynolds N.K."/>
            <person name="Stajich J.E."/>
            <person name="Barry K."/>
            <person name="Grigoriev I.V."/>
            <person name="Crous P."/>
            <person name="Smith M.E."/>
        </authorList>
    </citation>
    <scope>NUCLEOTIDE SEQUENCE</scope>
    <source>
        <strain evidence="7">RSA 1196</strain>
    </source>
</reference>
<dbReference type="CDD" id="cd06428">
    <property type="entry name" value="M1P_guanylylT_A_like_N"/>
    <property type="match status" value="1"/>
</dbReference>
<dbReference type="Pfam" id="PF25087">
    <property type="entry name" value="GMPPB_C"/>
    <property type="match status" value="1"/>
</dbReference>
<dbReference type="EC" id="2.7.7.13" evidence="3"/>
<evidence type="ECO:0000256" key="1">
    <source>
        <dbReference type="ARBA" id="ARBA00004823"/>
    </source>
</evidence>
<dbReference type="PROSITE" id="PS00101">
    <property type="entry name" value="HEXAPEP_TRANSFERASES"/>
    <property type="match status" value="1"/>
</dbReference>
<evidence type="ECO:0000259" key="6">
    <source>
        <dbReference type="Pfam" id="PF25087"/>
    </source>
</evidence>
<dbReference type="Gene3D" id="2.160.10.10">
    <property type="entry name" value="Hexapeptide repeat proteins"/>
    <property type="match status" value="1"/>
</dbReference>
<feature type="domain" description="Mannose-1-phosphate guanyltransferase C-terminal" evidence="6">
    <location>
        <begin position="285"/>
        <end position="412"/>
    </location>
</feature>
<comment type="caution">
    <text evidence="7">The sequence shown here is derived from an EMBL/GenBank/DDBJ whole genome shotgun (WGS) entry which is preliminary data.</text>
</comment>
<dbReference type="Gene3D" id="3.90.550.10">
    <property type="entry name" value="Spore Coat Polysaccharide Biosynthesis Protein SpsA, Chain A"/>
    <property type="match status" value="1"/>
</dbReference>
<evidence type="ECO:0000256" key="4">
    <source>
        <dbReference type="ARBA" id="ARBA00047343"/>
    </source>
</evidence>
<evidence type="ECO:0000313" key="7">
    <source>
        <dbReference type="EMBL" id="KAJ1967758.1"/>
    </source>
</evidence>
<name>A0A9W8ARW5_9FUNG</name>
<sequence length="415" mass="46253">MAVKAVILVGGPSRGTRFRPLSMNLPKPLFPVAGRPIIWHPIAALAKVKEVTEILLIGFFEDFVFRDFLDACSMEFPNIHFKYLREYQALGTAGGIYHFRNEILRHSPESFFVLHADVCCSYPLAEMLAFHKQQGRKGTIMGTRVNRADANRYGCLVADTDTYEVLHYVEKPESFISNLISCGLCLFDYTIFDTFHAALDSYSRMTNEDDNCNQTDEAYGVLRLEQDVLRPMAAQHDLSVYITSGFWRQIKPAGSAVAANASYLEQMLHERPADLANSQAQRAEIIGAVYIHPSAQVDPTAKIGPNVSIGPRVTVGKGVRVKNSIVLDGVEIKPFSCVLNSVIGWRSKLGTWCRVEGTPEVSQHDAEGLTRAGIKNQSLTILGQEVVVADECIIRNCIVLPNKELRNCYHDEILM</sequence>
<dbReference type="GO" id="GO:0005525">
    <property type="term" value="F:GTP binding"/>
    <property type="evidence" value="ECO:0007669"/>
    <property type="project" value="UniProtKB-KW"/>
</dbReference>
<protein>
    <recommendedName>
        <fullName evidence="3">mannose-1-phosphate guanylyltransferase</fullName>
        <ecNumber evidence="3">2.7.7.13</ecNumber>
    </recommendedName>
</protein>
<dbReference type="AlphaFoldDB" id="A0A9W8ARW5"/>
<comment type="pathway">
    <text evidence="1">Nucleotide-sugar biosynthesis; GDP-alpha-D-mannose biosynthesis; GDP-alpha-D-mannose from alpha-D-mannose 1-phosphate (GTP route): step 1/1.</text>
</comment>
<comment type="similarity">
    <text evidence="2">Belongs to the transferase hexapeptide repeat family.</text>
</comment>
<dbReference type="PANTHER" id="PTHR22572">
    <property type="entry name" value="SUGAR-1-PHOSPHATE GUANYL TRANSFERASE"/>
    <property type="match status" value="1"/>
</dbReference>
<evidence type="ECO:0000259" key="5">
    <source>
        <dbReference type="Pfam" id="PF00483"/>
    </source>
</evidence>